<accession>A0AAE0U177</accession>
<feature type="transmembrane region" description="Helical" evidence="2">
    <location>
        <begin position="395"/>
        <end position="416"/>
    </location>
</feature>
<keyword evidence="2" id="KW-1133">Transmembrane helix</keyword>
<feature type="transmembrane region" description="Helical" evidence="2">
    <location>
        <begin position="428"/>
        <end position="455"/>
    </location>
</feature>
<evidence type="ECO:0000313" key="4">
    <source>
        <dbReference type="Proteomes" id="UP001285441"/>
    </source>
</evidence>
<feature type="region of interest" description="Disordered" evidence="1">
    <location>
        <begin position="211"/>
        <end position="249"/>
    </location>
</feature>
<evidence type="ECO:0000256" key="2">
    <source>
        <dbReference type="SAM" id="Phobius"/>
    </source>
</evidence>
<evidence type="ECO:0000256" key="1">
    <source>
        <dbReference type="SAM" id="MobiDB-lite"/>
    </source>
</evidence>
<dbReference type="Proteomes" id="UP001285441">
    <property type="component" value="Unassembled WGS sequence"/>
</dbReference>
<dbReference type="AlphaFoldDB" id="A0AAE0U177"/>
<evidence type="ECO:0000313" key="3">
    <source>
        <dbReference type="EMBL" id="KAK3386799.1"/>
    </source>
</evidence>
<reference evidence="3" key="2">
    <citation type="submission" date="2023-06" db="EMBL/GenBank/DDBJ databases">
        <authorList>
            <consortium name="Lawrence Berkeley National Laboratory"/>
            <person name="Haridas S."/>
            <person name="Hensen N."/>
            <person name="Bonometti L."/>
            <person name="Westerberg I."/>
            <person name="Brannstrom I.O."/>
            <person name="Guillou S."/>
            <person name="Cros-Aarteil S."/>
            <person name="Calhoun S."/>
            <person name="Kuo A."/>
            <person name="Mondo S."/>
            <person name="Pangilinan J."/>
            <person name="Riley R."/>
            <person name="LaButti K."/>
            <person name="Andreopoulos B."/>
            <person name="Lipzen A."/>
            <person name="Chen C."/>
            <person name="Yanf M."/>
            <person name="Daum C."/>
            <person name="Ng V."/>
            <person name="Clum A."/>
            <person name="Steindorff A."/>
            <person name="Ohm R."/>
            <person name="Martin F."/>
            <person name="Silar P."/>
            <person name="Natvig D."/>
            <person name="Lalanne C."/>
            <person name="Gautier V."/>
            <person name="Ament-velasquez S.L."/>
            <person name="Kruys A."/>
            <person name="Hutchinson M.I."/>
            <person name="Powell A.J."/>
            <person name="Barry K."/>
            <person name="Miller A.N."/>
            <person name="Grigoriev I.V."/>
            <person name="Debuchy R."/>
            <person name="Gladieux P."/>
            <person name="Thoren M.H."/>
            <person name="Johannesson H."/>
        </authorList>
    </citation>
    <scope>NUCLEOTIDE SEQUENCE</scope>
    <source>
        <strain evidence="3">CBS 232.78</strain>
    </source>
</reference>
<sequence>MIQPPARPKIMMSRIARLGLGFLSISRTTNGGILDCQRAVAEQGLDVEAGVILSLTYSARLERYPGLREVKLGLQFWTPIAGPYIATTLTQTSIRENKENGWSTVSDETSIRYGLRLPLRGPFFEVEHIREKHKPSPTAIRRRIVRYGTWIPRGSVDVEVEMTRTGDGKVDWTKTITTAYDGISTGKSVTRTMADPPTAAPVVADPMMELGEGSVGGPHHLAAESSTSAAAHTSPVAAPAPAFADDAPGQITQNDGAATWRVAFYVVVGILNRKTGAARESIAGTLTSQDKLFKAVRTASWGVWPLYKRLFSLKEVAGFGLYHCDVETGQHRSVTLDGRTRESLLELYTDYKADNGNMDDAWGEWTHQHLNGGSADPAKGDYTLELLLRWSAVKIVIYGLLPVVGSLVVGVAYMRVRVSEADDLGSDLAVIQTAWAISSYVVGAAGVNFALLAVITQLTDA</sequence>
<organism evidence="3 4">
    <name type="scientific">Podospora didyma</name>
    <dbReference type="NCBI Taxonomy" id="330526"/>
    <lineage>
        <taxon>Eukaryota</taxon>
        <taxon>Fungi</taxon>
        <taxon>Dikarya</taxon>
        <taxon>Ascomycota</taxon>
        <taxon>Pezizomycotina</taxon>
        <taxon>Sordariomycetes</taxon>
        <taxon>Sordariomycetidae</taxon>
        <taxon>Sordariales</taxon>
        <taxon>Podosporaceae</taxon>
        <taxon>Podospora</taxon>
    </lineage>
</organism>
<keyword evidence="2" id="KW-0812">Transmembrane</keyword>
<dbReference type="EMBL" id="JAULSW010000003">
    <property type="protein sequence ID" value="KAK3386799.1"/>
    <property type="molecule type" value="Genomic_DNA"/>
</dbReference>
<proteinExistence type="predicted"/>
<gene>
    <name evidence="3" type="ORF">B0H63DRAFT_140998</name>
</gene>
<reference evidence="3" key="1">
    <citation type="journal article" date="2023" name="Mol. Phylogenet. Evol.">
        <title>Genome-scale phylogeny and comparative genomics of the fungal order Sordariales.</title>
        <authorList>
            <person name="Hensen N."/>
            <person name="Bonometti L."/>
            <person name="Westerberg I."/>
            <person name="Brannstrom I.O."/>
            <person name="Guillou S."/>
            <person name="Cros-Aarteil S."/>
            <person name="Calhoun S."/>
            <person name="Haridas S."/>
            <person name="Kuo A."/>
            <person name="Mondo S."/>
            <person name="Pangilinan J."/>
            <person name="Riley R."/>
            <person name="LaButti K."/>
            <person name="Andreopoulos B."/>
            <person name="Lipzen A."/>
            <person name="Chen C."/>
            <person name="Yan M."/>
            <person name="Daum C."/>
            <person name="Ng V."/>
            <person name="Clum A."/>
            <person name="Steindorff A."/>
            <person name="Ohm R.A."/>
            <person name="Martin F."/>
            <person name="Silar P."/>
            <person name="Natvig D.O."/>
            <person name="Lalanne C."/>
            <person name="Gautier V."/>
            <person name="Ament-Velasquez S.L."/>
            <person name="Kruys A."/>
            <person name="Hutchinson M.I."/>
            <person name="Powell A.J."/>
            <person name="Barry K."/>
            <person name="Miller A.N."/>
            <person name="Grigoriev I.V."/>
            <person name="Debuchy R."/>
            <person name="Gladieux P."/>
            <person name="Hiltunen Thoren M."/>
            <person name="Johannesson H."/>
        </authorList>
    </citation>
    <scope>NUCLEOTIDE SEQUENCE</scope>
    <source>
        <strain evidence="3">CBS 232.78</strain>
    </source>
</reference>
<name>A0AAE0U177_9PEZI</name>
<keyword evidence="2" id="KW-0472">Membrane</keyword>
<protein>
    <submittedName>
        <fullName evidence="3">Uncharacterized protein</fullName>
    </submittedName>
</protein>
<feature type="compositionally biased region" description="Low complexity" evidence="1">
    <location>
        <begin position="223"/>
        <end position="248"/>
    </location>
</feature>
<keyword evidence="4" id="KW-1185">Reference proteome</keyword>
<comment type="caution">
    <text evidence="3">The sequence shown here is derived from an EMBL/GenBank/DDBJ whole genome shotgun (WGS) entry which is preliminary data.</text>
</comment>